<dbReference type="InterPro" id="IPR059050">
    <property type="entry name" value="Rv3660c_N"/>
</dbReference>
<accession>A0A7X1TMU5</accession>
<dbReference type="AlphaFoldDB" id="A0A7X1TMU5"/>
<dbReference type="InterPro" id="IPR050625">
    <property type="entry name" value="ParA/MinD_ATPase"/>
</dbReference>
<dbReference type="Pfam" id="PF26563">
    <property type="entry name" value="Rv3660c_N"/>
    <property type="match status" value="1"/>
</dbReference>
<evidence type="ECO:0000313" key="2">
    <source>
        <dbReference type="EMBL" id="MPY10089.1"/>
    </source>
</evidence>
<evidence type="ECO:0000259" key="1">
    <source>
        <dbReference type="Pfam" id="PF26563"/>
    </source>
</evidence>
<dbReference type="RefSeq" id="WP_152812746.1">
    <property type="nucleotide sequence ID" value="NZ_VJXX01000001.1"/>
</dbReference>
<sequence length="358" mass="36797">MTQQGWKADTARHGVVLAGGSQFIRDQVARACAAAGITPVVVNGIAEALHLDPEVLLVGVDAPLDQLSATRDVIVVAAADEEARVWGKAARLASSRVVIVPQGGGWLAEHLGRRLHPGTGGSVIGFTGVSGGCGVSSFAFWCARTLSAEGHRTLLVDGHPAGGGLEVSIGWEEHPGVRWEDLEGIRGMLNADQLSSALPTVKDLSVLSHRAPSGERARGGLQTTAEAGGIVLDAARAGFDLTLVDLPSGQAGGGPLAQLCDALVLLVPSRPRGIMAAGAALRSHAALPVTVVLRGPVTAGLDAWCVAEVLGVPGPLPFLPTVRGASAAEVSGRQTDLRLPRKARRTVDTICRVVRGPV</sequence>
<proteinExistence type="predicted"/>
<dbReference type="GO" id="GO:0016887">
    <property type="term" value="F:ATP hydrolysis activity"/>
    <property type="evidence" value="ECO:0007669"/>
    <property type="project" value="TreeGrafter"/>
</dbReference>
<protein>
    <recommendedName>
        <fullName evidence="1">Rv3660c-like CheY-like N-terminal domain-containing protein</fullName>
    </recommendedName>
</protein>
<dbReference type="GO" id="GO:0005524">
    <property type="term" value="F:ATP binding"/>
    <property type="evidence" value="ECO:0007669"/>
    <property type="project" value="TreeGrafter"/>
</dbReference>
<dbReference type="InterPro" id="IPR022521">
    <property type="entry name" value="Rv3660c"/>
</dbReference>
<keyword evidence="3" id="KW-1185">Reference proteome</keyword>
<dbReference type="SUPFAM" id="SSF52540">
    <property type="entry name" value="P-loop containing nucleoside triphosphate hydrolases"/>
    <property type="match status" value="1"/>
</dbReference>
<dbReference type="GO" id="GO:0051782">
    <property type="term" value="P:negative regulation of cell division"/>
    <property type="evidence" value="ECO:0007669"/>
    <property type="project" value="TreeGrafter"/>
</dbReference>
<dbReference type="PANTHER" id="PTHR43384:SF11">
    <property type="entry name" value="SEPTUM SITE DETERMINING PROTEIN"/>
    <property type="match status" value="1"/>
</dbReference>
<dbReference type="OrthoDB" id="3252838at2"/>
<comment type="caution">
    <text evidence="2">The sequence shown here is derived from an EMBL/GenBank/DDBJ whole genome shotgun (WGS) entry which is preliminary data.</text>
</comment>
<dbReference type="GO" id="GO:0005829">
    <property type="term" value="C:cytosol"/>
    <property type="evidence" value="ECO:0007669"/>
    <property type="project" value="TreeGrafter"/>
</dbReference>
<name>A0A7X1TMU5_9MICC</name>
<feature type="domain" description="Rv3660c-like CheY-like N-terminal" evidence="1">
    <location>
        <begin position="24"/>
        <end position="118"/>
    </location>
</feature>
<dbReference type="Proteomes" id="UP000326464">
    <property type="component" value="Unassembled WGS sequence"/>
</dbReference>
<reference evidence="3" key="1">
    <citation type="submission" date="2019-07" db="EMBL/GenBank/DDBJ databases">
        <title>Arthrobacter KR32 sp. nov., isolated from mountain cheese made of cows milk.</title>
        <authorList>
            <person name="Flegler A."/>
        </authorList>
    </citation>
    <scope>NUCLEOTIDE SEQUENCE [LARGE SCALE GENOMIC DNA]</scope>
    <source>
        <strain evidence="3">KR32</strain>
    </source>
</reference>
<dbReference type="GO" id="GO:0009898">
    <property type="term" value="C:cytoplasmic side of plasma membrane"/>
    <property type="evidence" value="ECO:0007669"/>
    <property type="project" value="TreeGrafter"/>
</dbReference>
<dbReference type="EMBL" id="VJXX01000001">
    <property type="protein sequence ID" value="MPY10089.1"/>
    <property type="molecule type" value="Genomic_DNA"/>
</dbReference>
<dbReference type="Gene3D" id="3.40.50.300">
    <property type="entry name" value="P-loop containing nucleotide triphosphate hydrolases"/>
    <property type="match status" value="1"/>
</dbReference>
<evidence type="ECO:0000313" key="3">
    <source>
        <dbReference type="Proteomes" id="UP000326464"/>
    </source>
</evidence>
<dbReference type="NCBIfam" id="TIGR03815">
    <property type="entry name" value="CpaE_hom_Actino"/>
    <property type="match status" value="1"/>
</dbReference>
<gene>
    <name evidence="2" type="ORF">FNH21_05040</name>
</gene>
<dbReference type="InterPro" id="IPR027417">
    <property type="entry name" value="P-loop_NTPase"/>
</dbReference>
<dbReference type="PANTHER" id="PTHR43384">
    <property type="entry name" value="SEPTUM SITE-DETERMINING PROTEIN MIND HOMOLOG, CHLOROPLASTIC-RELATED"/>
    <property type="match status" value="1"/>
</dbReference>
<organism evidence="2 3">
    <name type="scientific">Arthrobacter bussei</name>
    <dbReference type="NCBI Taxonomy" id="2594179"/>
    <lineage>
        <taxon>Bacteria</taxon>
        <taxon>Bacillati</taxon>
        <taxon>Actinomycetota</taxon>
        <taxon>Actinomycetes</taxon>
        <taxon>Micrococcales</taxon>
        <taxon>Micrococcaceae</taxon>
        <taxon>Arthrobacter</taxon>
    </lineage>
</organism>